<name>A0A930DI91_NEISI</name>
<accession>A0A930DI91</accession>
<dbReference type="Proteomes" id="UP000780345">
    <property type="component" value="Unassembled WGS sequence"/>
</dbReference>
<evidence type="ECO:0000313" key="1">
    <source>
        <dbReference type="EMBL" id="MBF1266074.1"/>
    </source>
</evidence>
<reference evidence="1" key="1">
    <citation type="submission" date="2020-04" db="EMBL/GenBank/DDBJ databases">
        <title>Deep metagenomics examines the oral microbiome during advanced dental caries in children, revealing novel taxa and co-occurrences with host molecules.</title>
        <authorList>
            <person name="Baker J.L."/>
            <person name="Morton J.T."/>
            <person name="Dinis M."/>
            <person name="Alvarez R."/>
            <person name="Tran N.C."/>
            <person name="Knight R."/>
            <person name="Edlund A."/>
        </authorList>
    </citation>
    <scope>NUCLEOTIDE SEQUENCE</scope>
    <source>
        <strain evidence="1">JCVI_32_bin.62</strain>
    </source>
</reference>
<dbReference type="AlphaFoldDB" id="A0A930DI91"/>
<dbReference type="EMBL" id="JABZQQ010000132">
    <property type="protein sequence ID" value="MBF1266074.1"/>
    <property type="molecule type" value="Genomic_DNA"/>
</dbReference>
<gene>
    <name evidence="1" type="ORF">HXM80_10640</name>
</gene>
<protein>
    <submittedName>
        <fullName evidence="1">Uncharacterized protein</fullName>
    </submittedName>
</protein>
<comment type="caution">
    <text evidence="1">The sequence shown here is derived from an EMBL/GenBank/DDBJ whole genome shotgun (WGS) entry which is preliminary data.</text>
</comment>
<sequence>MWPIFNKGRLKPLPNIVSAQDWAKVLFGKTTAPPVGVSAFPAYGNPASRLEPRFGLAAAFPAEAVFQTACFTESLC</sequence>
<organism evidence="1 2">
    <name type="scientific">Neisseria sicca</name>
    <dbReference type="NCBI Taxonomy" id="490"/>
    <lineage>
        <taxon>Bacteria</taxon>
        <taxon>Pseudomonadati</taxon>
        <taxon>Pseudomonadota</taxon>
        <taxon>Betaproteobacteria</taxon>
        <taxon>Neisseriales</taxon>
        <taxon>Neisseriaceae</taxon>
        <taxon>Neisseria</taxon>
    </lineage>
</organism>
<proteinExistence type="predicted"/>
<evidence type="ECO:0000313" key="2">
    <source>
        <dbReference type="Proteomes" id="UP000780345"/>
    </source>
</evidence>